<protein>
    <submittedName>
        <fullName evidence="6">AsnC family transcriptional regulator</fullName>
    </submittedName>
</protein>
<dbReference type="InterPro" id="IPR036390">
    <property type="entry name" value="WH_DNA-bd_sf"/>
</dbReference>
<evidence type="ECO:0000259" key="5">
    <source>
        <dbReference type="PROSITE" id="PS50956"/>
    </source>
</evidence>
<dbReference type="InterPro" id="IPR019888">
    <property type="entry name" value="Tscrpt_reg_AsnC-like"/>
</dbReference>
<keyword evidence="2" id="KW-0238">DNA-binding</keyword>
<accession>A0A0A2SNY7</accession>
<dbReference type="SMART" id="SM00344">
    <property type="entry name" value="HTH_ASNC"/>
    <property type="match status" value="1"/>
</dbReference>
<dbReference type="PANTHER" id="PTHR30154:SF34">
    <property type="entry name" value="TRANSCRIPTIONAL REGULATOR AZLB"/>
    <property type="match status" value="1"/>
</dbReference>
<dbReference type="InterPro" id="IPR000485">
    <property type="entry name" value="AsnC-type_HTH_dom"/>
</dbReference>
<dbReference type="PROSITE" id="PS00519">
    <property type="entry name" value="HTH_ASNC_1"/>
    <property type="match status" value="1"/>
</dbReference>
<dbReference type="Proteomes" id="UP000054422">
    <property type="component" value="Unassembled WGS sequence"/>
</dbReference>
<evidence type="ECO:0000256" key="3">
    <source>
        <dbReference type="ARBA" id="ARBA00023163"/>
    </source>
</evidence>
<dbReference type="InterPro" id="IPR019887">
    <property type="entry name" value="Tscrpt_reg_AsnC/Lrp_C"/>
</dbReference>
<dbReference type="AlphaFoldDB" id="A0A0A2SNY7"/>
<keyword evidence="3" id="KW-0804">Transcription</keyword>
<evidence type="ECO:0000313" key="7">
    <source>
        <dbReference type="Proteomes" id="UP000054422"/>
    </source>
</evidence>
<name>A0A0A2SNY7_9GAMM</name>
<reference evidence="6 7" key="1">
    <citation type="submission" date="2014-05" db="EMBL/GenBank/DDBJ databases">
        <authorList>
            <person name="Rizzardi K."/>
            <person name="Winiecka-Krusnell J."/>
            <person name="Ramliden M."/>
            <person name="Alm E."/>
            <person name="Andersson S."/>
            <person name="Byfors S."/>
        </authorList>
    </citation>
    <scope>NUCLEOTIDE SEQUENCE [LARGE SCALE GENOMIC DNA]</scope>
    <source>
        <strain evidence="6 7">LEGN</strain>
    </source>
</reference>
<keyword evidence="1" id="KW-0805">Transcription regulation</keyword>
<feature type="compositionally biased region" description="Polar residues" evidence="4">
    <location>
        <begin position="1"/>
        <end position="11"/>
    </location>
</feature>
<dbReference type="CDD" id="cd00090">
    <property type="entry name" value="HTH_ARSR"/>
    <property type="match status" value="1"/>
</dbReference>
<dbReference type="Gene3D" id="3.30.70.920">
    <property type="match status" value="1"/>
</dbReference>
<dbReference type="GO" id="GO:0006355">
    <property type="term" value="P:regulation of DNA-templated transcription"/>
    <property type="evidence" value="ECO:0007669"/>
    <property type="project" value="UniProtKB-ARBA"/>
</dbReference>
<gene>
    <name evidence="6" type="ORF">EP47_05145</name>
</gene>
<dbReference type="EMBL" id="JNCF01000037">
    <property type="protein sequence ID" value="KGP62855.1"/>
    <property type="molecule type" value="Genomic_DNA"/>
</dbReference>
<dbReference type="InterPro" id="IPR011008">
    <property type="entry name" value="Dimeric_a/b-barrel"/>
</dbReference>
<dbReference type="PRINTS" id="PR00033">
    <property type="entry name" value="HTHASNC"/>
</dbReference>
<dbReference type="SUPFAM" id="SSF54909">
    <property type="entry name" value="Dimeric alpha+beta barrel"/>
    <property type="match status" value="1"/>
</dbReference>
<evidence type="ECO:0000256" key="4">
    <source>
        <dbReference type="SAM" id="MobiDB-lite"/>
    </source>
</evidence>
<evidence type="ECO:0000313" key="6">
    <source>
        <dbReference type="EMBL" id="KGP62855.1"/>
    </source>
</evidence>
<comment type="caution">
    <text evidence="6">The sequence shown here is derived from an EMBL/GenBank/DDBJ whole genome shotgun (WGS) entry which is preliminary data.</text>
</comment>
<dbReference type="RefSeq" id="WP_035890425.1">
    <property type="nucleotide sequence ID" value="NZ_JNCF01000037.1"/>
</dbReference>
<organism evidence="6 7">
    <name type="scientific">Legionella norrlandica</name>
    <dbReference type="NCBI Taxonomy" id="1498499"/>
    <lineage>
        <taxon>Bacteria</taxon>
        <taxon>Pseudomonadati</taxon>
        <taxon>Pseudomonadota</taxon>
        <taxon>Gammaproteobacteria</taxon>
        <taxon>Legionellales</taxon>
        <taxon>Legionellaceae</taxon>
        <taxon>Legionella</taxon>
    </lineage>
</organism>
<dbReference type="STRING" id="1498499.EP47_05145"/>
<feature type="domain" description="HTH asnC-type" evidence="5">
    <location>
        <begin position="22"/>
        <end position="83"/>
    </location>
</feature>
<dbReference type="Gene3D" id="1.10.10.10">
    <property type="entry name" value="Winged helix-like DNA-binding domain superfamily/Winged helix DNA-binding domain"/>
    <property type="match status" value="1"/>
</dbReference>
<dbReference type="GO" id="GO:0043200">
    <property type="term" value="P:response to amino acid"/>
    <property type="evidence" value="ECO:0007669"/>
    <property type="project" value="TreeGrafter"/>
</dbReference>
<dbReference type="PANTHER" id="PTHR30154">
    <property type="entry name" value="LEUCINE-RESPONSIVE REGULATORY PROTEIN"/>
    <property type="match status" value="1"/>
</dbReference>
<dbReference type="Pfam" id="PF13412">
    <property type="entry name" value="HTH_24"/>
    <property type="match status" value="1"/>
</dbReference>
<dbReference type="InterPro" id="IPR019885">
    <property type="entry name" value="Tscrpt_reg_HTH_AsnC-type_CS"/>
</dbReference>
<evidence type="ECO:0000256" key="2">
    <source>
        <dbReference type="ARBA" id="ARBA00023125"/>
    </source>
</evidence>
<sequence>MKKNTAPIQSKLNDKNHPNELLDKTDRKILNILQKDNQITNQALADKVGISAPPCFRRVKRLRDEGIILHDVSLVDPFKVGKPLIVFVNITLEKQREDLLAHFERKMSAEPEVMQCYFVSGDTDYLLIIHVKDMSDYNEFARRVFANEPNIKQFRSSFCLNRTKYNTQVVLSED</sequence>
<proteinExistence type="predicted"/>
<dbReference type="Pfam" id="PF01037">
    <property type="entry name" value="AsnC_trans_reg"/>
    <property type="match status" value="1"/>
</dbReference>
<evidence type="ECO:0000256" key="1">
    <source>
        <dbReference type="ARBA" id="ARBA00023015"/>
    </source>
</evidence>
<dbReference type="InterPro" id="IPR036388">
    <property type="entry name" value="WH-like_DNA-bd_sf"/>
</dbReference>
<dbReference type="GO" id="GO:0043565">
    <property type="term" value="F:sequence-specific DNA binding"/>
    <property type="evidence" value="ECO:0007669"/>
    <property type="project" value="InterPro"/>
</dbReference>
<dbReference type="SUPFAM" id="SSF46785">
    <property type="entry name" value="Winged helix' DNA-binding domain"/>
    <property type="match status" value="1"/>
</dbReference>
<dbReference type="GO" id="GO:0005829">
    <property type="term" value="C:cytosol"/>
    <property type="evidence" value="ECO:0007669"/>
    <property type="project" value="TreeGrafter"/>
</dbReference>
<dbReference type="InterPro" id="IPR011991">
    <property type="entry name" value="ArsR-like_HTH"/>
</dbReference>
<keyword evidence="7" id="KW-1185">Reference proteome</keyword>
<dbReference type="OrthoDB" id="8590699at2"/>
<dbReference type="PROSITE" id="PS50956">
    <property type="entry name" value="HTH_ASNC_2"/>
    <property type="match status" value="1"/>
</dbReference>
<feature type="region of interest" description="Disordered" evidence="4">
    <location>
        <begin position="1"/>
        <end position="20"/>
    </location>
</feature>